<feature type="transmembrane region" description="Helical" evidence="1">
    <location>
        <begin position="369"/>
        <end position="389"/>
    </location>
</feature>
<keyword evidence="1" id="KW-0472">Membrane</keyword>
<proteinExistence type="predicted"/>
<dbReference type="eggNOG" id="ENOG502Z9MX">
    <property type="taxonomic scope" value="Bacteria"/>
</dbReference>
<dbReference type="HOGENOM" id="CLU_703286_0_0_7"/>
<organism evidence="2 3">
    <name type="scientific">Syntrophobacter fumaroxidans (strain DSM 10017 / MPOB)</name>
    <dbReference type="NCBI Taxonomy" id="335543"/>
    <lineage>
        <taxon>Bacteria</taxon>
        <taxon>Pseudomonadati</taxon>
        <taxon>Thermodesulfobacteriota</taxon>
        <taxon>Syntrophobacteria</taxon>
        <taxon>Syntrophobacterales</taxon>
        <taxon>Syntrophobacteraceae</taxon>
        <taxon>Syntrophobacter</taxon>
    </lineage>
</organism>
<protein>
    <submittedName>
        <fullName evidence="2">Uncharacterized protein</fullName>
    </submittedName>
</protein>
<feature type="transmembrane region" description="Helical" evidence="1">
    <location>
        <begin position="235"/>
        <end position="258"/>
    </location>
</feature>
<dbReference type="RefSeq" id="WP_011698779.1">
    <property type="nucleotide sequence ID" value="NC_008554.1"/>
</dbReference>
<accession>A0LJK7</accession>
<dbReference type="InterPro" id="IPR005325">
    <property type="entry name" value="DUF308_memb"/>
</dbReference>
<evidence type="ECO:0000256" key="1">
    <source>
        <dbReference type="SAM" id="Phobius"/>
    </source>
</evidence>
<reference evidence="2 3" key="1">
    <citation type="submission" date="2006-10" db="EMBL/GenBank/DDBJ databases">
        <title>Complete sequence of Syntrophobacter fumaroxidans MPOB.</title>
        <authorList>
            <consortium name="US DOE Joint Genome Institute"/>
            <person name="Copeland A."/>
            <person name="Lucas S."/>
            <person name="Lapidus A."/>
            <person name="Barry K."/>
            <person name="Detter J.C."/>
            <person name="Glavina del Rio T."/>
            <person name="Hammon N."/>
            <person name="Israni S."/>
            <person name="Pitluck S."/>
            <person name="Goltsman E.G."/>
            <person name="Martinez M."/>
            <person name="Schmutz J."/>
            <person name="Larimer F."/>
            <person name="Land M."/>
            <person name="Hauser L."/>
            <person name="Kyrpides N."/>
            <person name="Kim E."/>
            <person name="Boone D.R."/>
            <person name="Brockman F."/>
            <person name="Culley D."/>
            <person name="Ferry J."/>
            <person name="Gunsalus R."/>
            <person name="McInerney M.J."/>
            <person name="Morrison M."/>
            <person name="Plugge C."/>
            <person name="Rohlin L."/>
            <person name="Scholten J."/>
            <person name="Sieber J."/>
            <person name="Stams A.J.M."/>
            <person name="Worm P."/>
            <person name="Henstra A.M."/>
            <person name="Richardson P."/>
        </authorList>
    </citation>
    <scope>NUCLEOTIDE SEQUENCE [LARGE SCALE GENOMIC DNA]</scope>
    <source>
        <strain evidence="3">DSM 10017 / MPOB</strain>
    </source>
</reference>
<feature type="transmembrane region" description="Helical" evidence="1">
    <location>
        <begin position="84"/>
        <end position="106"/>
    </location>
</feature>
<evidence type="ECO:0000313" key="2">
    <source>
        <dbReference type="EMBL" id="ABK17609.1"/>
    </source>
</evidence>
<dbReference type="AlphaFoldDB" id="A0LJK7"/>
<feature type="transmembrane region" description="Helical" evidence="1">
    <location>
        <begin position="178"/>
        <end position="196"/>
    </location>
</feature>
<dbReference type="KEGG" id="sfu:Sfum_1924"/>
<dbReference type="STRING" id="335543.Sfum_1924"/>
<dbReference type="Pfam" id="PF03729">
    <property type="entry name" value="DUF308"/>
    <property type="match status" value="2"/>
</dbReference>
<feature type="transmembrane region" description="Helical" evidence="1">
    <location>
        <begin position="327"/>
        <end position="346"/>
    </location>
</feature>
<sequence length="426" mass="45265">MSSHLQQRPGYARITEESDLSLEIVILLVLGVFMVLFGLLLFKIHTGELPYNPDGTYGLFLVIVSFQTITMGKTPFGDLRRSRALIMTGICTAVLGMTACFIPGTLTGLVRMLVGTVLLAGGTVLLAQLFFSEEKARTWMRIAGILRQLTVACGVVYAMTVVQGLITLFPGFTTDRQTAVLLIGYGAGFFYLSWCIRKAAQAYPPEDSPDGASSAPNPDNAGSTRCFGLFRDASLSLMPAILILLGILLTLLGLLLFPVNIGLLPFSPDGQLGVLLTLTAIQMMALGDTPLGRYRRSSLMILTGLVFAALGIVSCIVPGMLTGMIQTFLGLVNIIGGASALVRRYAPMPHASRAPAAAPSPVPPTVRKLMLTQTVLNLVTMVFGVSMLVPSLVSGLVVAGILVVNGLLLFALASLLQELTRMQASG</sequence>
<dbReference type="InParanoid" id="A0LJK7"/>
<dbReference type="Proteomes" id="UP000001784">
    <property type="component" value="Chromosome"/>
</dbReference>
<dbReference type="EMBL" id="CP000478">
    <property type="protein sequence ID" value="ABK17609.1"/>
    <property type="molecule type" value="Genomic_DNA"/>
</dbReference>
<keyword evidence="1" id="KW-1133">Transmembrane helix</keyword>
<feature type="transmembrane region" description="Helical" evidence="1">
    <location>
        <begin position="20"/>
        <end position="44"/>
    </location>
</feature>
<keyword evidence="1" id="KW-0812">Transmembrane</keyword>
<feature type="transmembrane region" description="Helical" evidence="1">
    <location>
        <begin position="395"/>
        <end position="416"/>
    </location>
</feature>
<feature type="transmembrane region" description="Helical" evidence="1">
    <location>
        <begin position="270"/>
        <end position="287"/>
    </location>
</feature>
<feature type="transmembrane region" description="Helical" evidence="1">
    <location>
        <begin position="56"/>
        <end position="72"/>
    </location>
</feature>
<feature type="transmembrane region" description="Helical" evidence="1">
    <location>
        <begin position="151"/>
        <end position="172"/>
    </location>
</feature>
<keyword evidence="3" id="KW-1185">Reference proteome</keyword>
<evidence type="ECO:0000313" key="3">
    <source>
        <dbReference type="Proteomes" id="UP000001784"/>
    </source>
</evidence>
<name>A0LJK7_SYNFM</name>
<feature type="transmembrane region" description="Helical" evidence="1">
    <location>
        <begin position="299"/>
        <end position="321"/>
    </location>
</feature>
<feature type="transmembrane region" description="Helical" evidence="1">
    <location>
        <begin position="112"/>
        <end position="131"/>
    </location>
</feature>
<gene>
    <name evidence="2" type="ordered locus">Sfum_1924</name>
</gene>